<dbReference type="InterPro" id="IPR045358">
    <property type="entry name" value="Ty3_capsid"/>
</dbReference>
<accession>A0A3N4HF53</accession>
<evidence type="ECO:0000256" key="2">
    <source>
        <dbReference type="SAM" id="MobiDB-lite"/>
    </source>
</evidence>
<feature type="domain" description="Ty3 transposon capsid-like protein" evidence="3">
    <location>
        <begin position="207"/>
        <end position="360"/>
    </location>
</feature>
<feature type="region of interest" description="Disordered" evidence="2">
    <location>
        <begin position="383"/>
        <end position="431"/>
    </location>
</feature>
<proteinExistence type="predicted"/>
<name>A0A3N4HF53_ASCIM</name>
<keyword evidence="5" id="KW-1185">Reference proteome</keyword>
<evidence type="ECO:0000256" key="1">
    <source>
        <dbReference type="SAM" id="Coils"/>
    </source>
</evidence>
<feature type="compositionally biased region" description="Basic and acidic residues" evidence="2">
    <location>
        <begin position="422"/>
        <end position="431"/>
    </location>
</feature>
<sequence length="431" mass="49080">MSRPTTPVKRERKLIDILSPRGSAPAPIQSGDEDPDYQVQIFTCTTVITDPKSIPVSDNHDNSFVKLFEQLGDDNNALEEILWKYVETTGEGTEGPDIIQSINRQFDIIRIYARYALRAYDEKKKELTTALQRVTKLQTDHAAALASHDTETDALQQELTRLENEVKTLRKTTDTKDEDDLPDWLYKEKPLDKSHSFEIPKALRLPLQSNPITTFDGTGDTEVVFKFLRDMDHHIKLLIDDFNDAQRIKYKTGYMAGTALDWAINWRLQPGNTTWKQFITAFRAHYVSPNAHIYLTSKLERMEFKATAIDAFNHEYKSTLRLLELDPLTILESSQYYQIYVRKIKDPQIVMAIQQLSFSTTLTLSVVMDYAARLLAAKLAAQPSRTAPARTNHPARPPAARTGTPAKNQRRPFQPKINATSGERELSGRLG</sequence>
<dbReference type="Proteomes" id="UP000275078">
    <property type="component" value="Unassembled WGS sequence"/>
</dbReference>
<dbReference type="Pfam" id="PF19259">
    <property type="entry name" value="Ty3_capsid"/>
    <property type="match status" value="1"/>
</dbReference>
<protein>
    <recommendedName>
        <fullName evidence="3">Ty3 transposon capsid-like protein domain-containing protein</fullName>
    </recommendedName>
</protein>
<evidence type="ECO:0000313" key="5">
    <source>
        <dbReference type="Proteomes" id="UP000275078"/>
    </source>
</evidence>
<evidence type="ECO:0000313" key="4">
    <source>
        <dbReference type="EMBL" id="RPA71051.1"/>
    </source>
</evidence>
<feature type="coiled-coil region" evidence="1">
    <location>
        <begin position="117"/>
        <end position="179"/>
    </location>
</feature>
<dbReference type="EMBL" id="ML119982">
    <property type="protein sequence ID" value="RPA71051.1"/>
    <property type="molecule type" value="Genomic_DNA"/>
</dbReference>
<dbReference type="AlphaFoldDB" id="A0A3N4HF53"/>
<gene>
    <name evidence="4" type="ORF">BJ508DRAFT_336443</name>
</gene>
<keyword evidence="1" id="KW-0175">Coiled coil</keyword>
<evidence type="ECO:0000259" key="3">
    <source>
        <dbReference type="Pfam" id="PF19259"/>
    </source>
</evidence>
<reference evidence="4 5" key="1">
    <citation type="journal article" date="2018" name="Nat. Ecol. Evol.">
        <title>Pezizomycetes genomes reveal the molecular basis of ectomycorrhizal truffle lifestyle.</title>
        <authorList>
            <person name="Murat C."/>
            <person name="Payen T."/>
            <person name="Noel B."/>
            <person name="Kuo A."/>
            <person name="Morin E."/>
            <person name="Chen J."/>
            <person name="Kohler A."/>
            <person name="Krizsan K."/>
            <person name="Balestrini R."/>
            <person name="Da Silva C."/>
            <person name="Montanini B."/>
            <person name="Hainaut M."/>
            <person name="Levati E."/>
            <person name="Barry K.W."/>
            <person name="Belfiori B."/>
            <person name="Cichocki N."/>
            <person name="Clum A."/>
            <person name="Dockter R.B."/>
            <person name="Fauchery L."/>
            <person name="Guy J."/>
            <person name="Iotti M."/>
            <person name="Le Tacon F."/>
            <person name="Lindquist E.A."/>
            <person name="Lipzen A."/>
            <person name="Malagnac F."/>
            <person name="Mello A."/>
            <person name="Molinier V."/>
            <person name="Miyauchi S."/>
            <person name="Poulain J."/>
            <person name="Riccioni C."/>
            <person name="Rubini A."/>
            <person name="Sitrit Y."/>
            <person name="Splivallo R."/>
            <person name="Traeger S."/>
            <person name="Wang M."/>
            <person name="Zifcakova L."/>
            <person name="Wipf D."/>
            <person name="Zambonelli A."/>
            <person name="Paolocci F."/>
            <person name="Nowrousian M."/>
            <person name="Ottonello S."/>
            <person name="Baldrian P."/>
            <person name="Spatafora J.W."/>
            <person name="Henrissat B."/>
            <person name="Nagy L.G."/>
            <person name="Aury J.M."/>
            <person name="Wincker P."/>
            <person name="Grigoriev I.V."/>
            <person name="Bonfante P."/>
            <person name="Martin F.M."/>
        </authorList>
    </citation>
    <scope>NUCLEOTIDE SEQUENCE [LARGE SCALE GENOMIC DNA]</scope>
    <source>
        <strain evidence="4 5">RN42</strain>
    </source>
</reference>
<organism evidence="4 5">
    <name type="scientific">Ascobolus immersus RN42</name>
    <dbReference type="NCBI Taxonomy" id="1160509"/>
    <lineage>
        <taxon>Eukaryota</taxon>
        <taxon>Fungi</taxon>
        <taxon>Dikarya</taxon>
        <taxon>Ascomycota</taxon>
        <taxon>Pezizomycotina</taxon>
        <taxon>Pezizomycetes</taxon>
        <taxon>Pezizales</taxon>
        <taxon>Ascobolaceae</taxon>
        <taxon>Ascobolus</taxon>
    </lineage>
</organism>